<dbReference type="Proteomes" id="UP001642487">
    <property type="component" value="Chromosome 8"/>
</dbReference>
<feature type="compositionally biased region" description="Polar residues" evidence="1">
    <location>
        <begin position="26"/>
        <end position="39"/>
    </location>
</feature>
<dbReference type="EMBL" id="OZ021742">
    <property type="protein sequence ID" value="CAK9327860.1"/>
    <property type="molecule type" value="Genomic_DNA"/>
</dbReference>
<feature type="compositionally biased region" description="Polar residues" evidence="1">
    <location>
        <begin position="48"/>
        <end position="58"/>
    </location>
</feature>
<proteinExistence type="predicted"/>
<sequence length="82" mass="9140">MKLNEFYPGVLNRGSFKPRYSEPFNFRSSRGEGSQSYSGSRRPFESIKGSQFRSSNGVSAGVDSKHVCAKCGRKHWGPCFGK</sequence>
<gene>
    <name evidence="2" type="ORF">CITCOLO1_LOCUS20253</name>
</gene>
<organism evidence="2 3">
    <name type="scientific">Citrullus colocynthis</name>
    <name type="common">colocynth</name>
    <dbReference type="NCBI Taxonomy" id="252529"/>
    <lineage>
        <taxon>Eukaryota</taxon>
        <taxon>Viridiplantae</taxon>
        <taxon>Streptophyta</taxon>
        <taxon>Embryophyta</taxon>
        <taxon>Tracheophyta</taxon>
        <taxon>Spermatophyta</taxon>
        <taxon>Magnoliopsida</taxon>
        <taxon>eudicotyledons</taxon>
        <taxon>Gunneridae</taxon>
        <taxon>Pentapetalae</taxon>
        <taxon>rosids</taxon>
        <taxon>fabids</taxon>
        <taxon>Cucurbitales</taxon>
        <taxon>Cucurbitaceae</taxon>
        <taxon>Benincaseae</taxon>
        <taxon>Citrullus</taxon>
    </lineage>
</organism>
<protein>
    <submittedName>
        <fullName evidence="2">Uncharacterized protein</fullName>
    </submittedName>
</protein>
<evidence type="ECO:0000256" key="1">
    <source>
        <dbReference type="SAM" id="MobiDB-lite"/>
    </source>
</evidence>
<accession>A0ABP0ZAF1</accession>
<feature type="non-terminal residue" evidence="2">
    <location>
        <position position="82"/>
    </location>
</feature>
<evidence type="ECO:0000313" key="2">
    <source>
        <dbReference type="EMBL" id="CAK9327860.1"/>
    </source>
</evidence>
<keyword evidence="3" id="KW-1185">Reference proteome</keyword>
<evidence type="ECO:0000313" key="3">
    <source>
        <dbReference type="Proteomes" id="UP001642487"/>
    </source>
</evidence>
<feature type="region of interest" description="Disordered" evidence="1">
    <location>
        <begin position="26"/>
        <end position="60"/>
    </location>
</feature>
<reference evidence="2 3" key="1">
    <citation type="submission" date="2024-03" db="EMBL/GenBank/DDBJ databases">
        <authorList>
            <person name="Gkanogiannis A."/>
            <person name="Becerra Lopez-Lavalle L."/>
        </authorList>
    </citation>
    <scope>NUCLEOTIDE SEQUENCE [LARGE SCALE GENOMIC DNA]</scope>
</reference>
<name>A0ABP0ZAF1_9ROSI</name>